<dbReference type="Proteomes" id="UP001054945">
    <property type="component" value="Unassembled WGS sequence"/>
</dbReference>
<comment type="caution">
    <text evidence="1">The sequence shown here is derived from an EMBL/GenBank/DDBJ whole genome shotgun (WGS) entry which is preliminary data.</text>
</comment>
<proteinExistence type="predicted"/>
<evidence type="ECO:0000313" key="2">
    <source>
        <dbReference type="Proteomes" id="UP001054945"/>
    </source>
</evidence>
<dbReference type="AlphaFoldDB" id="A0AAV4R0N2"/>
<gene>
    <name evidence="1" type="ORF">CEXT_447961</name>
</gene>
<accession>A0AAV4R0N2</accession>
<organism evidence="1 2">
    <name type="scientific">Caerostris extrusa</name>
    <name type="common">Bark spider</name>
    <name type="synonym">Caerostris bankana</name>
    <dbReference type="NCBI Taxonomy" id="172846"/>
    <lineage>
        <taxon>Eukaryota</taxon>
        <taxon>Metazoa</taxon>
        <taxon>Ecdysozoa</taxon>
        <taxon>Arthropoda</taxon>
        <taxon>Chelicerata</taxon>
        <taxon>Arachnida</taxon>
        <taxon>Araneae</taxon>
        <taxon>Araneomorphae</taxon>
        <taxon>Entelegynae</taxon>
        <taxon>Araneoidea</taxon>
        <taxon>Araneidae</taxon>
        <taxon>Caerostris</taxon>
    </lineage>
</organism>
<sequence>MASGLEFSLMPSKNKSLADKEEAFIYYFPELQKQPRLFQSSMSWHSRDLPIRGTSCSNKKRTIPGTNPSPSAILRTPSSCRDCTIDLAACQHLGHQKPTGDRQRGFRILIKMEKAFRDLQVN</sequence>
<protein>
    <submittedName>
        <fullName evidence="1">Uncharacterized protein</fullName>
    </submittedName>
</protein>
<keyword evidence="2" id="KW-1185">Reference proteome</keyword>
<evidence type="ECO:0000313" key="1">
    <source>
        <dbReference type="EMBL" id="GIY14609.1"/>
    </source>
</evidence>
<dbReference type="EMBL" id="BPLR01007114">
    <property type="protein sequence ID" value="GIY14609.1"/>
    <property type="molecule type" value="Genomic_DNA"/>
</dbReference>
<name>A0AAV4R0N2_CAEEX</name>
<reference evidence="1 2" key="1">
    <citation type="submission" date="2021-06" db="EMBL/GenBank/DDBJ databases">
        <title>Caerostris extrusa draft genome.</title>
        <authorList>
            <person name="Kono N."/>
            <person name="Arakawa K."/>
        </authorList>
    </citation>
    <scope>NUCLEOTIDE SEQUENCE [LARGE SCALE GENOMIC DNA]</scope>
</reference>